<evidence type="ECO:0000259" key="4">
    <source>
        <dbReference type="PROSITE" id="PS50213"/>
    </source>
</evidence>
<feature type="compositionally biased region" description="Pro residues" evidence="1">
    <location>
        <begin position="339"/>
        <end position="355"/>
    </location>
</feature>
<feature type="compositionally biased region" description="Low complexity" evidence="1">
    <location>
        <begin position="1249"/>
        <end position="1264"/>
    </location>
</feature>
<evidence type="ECO:0000256" key="1">
    <source>
        <dbReference type="SAM" id="MobiDB-lite"/>
    </source>
</evidence>
<feature type="region of interest" description="Disordered" evidence="1">
    <location>
        <begin position="320"/>
        <end position="391"/>
    </location>
</feature>
<dbReference type="Pfam" id="PF02469">
    <property type="entry name" value="Fasciclin"/>
    <property type="match status" value="2"/>
</dbReference>
<dbReference type="Gene3D" id="2.30.180.10">
    <property type="entry name" value="FAS1 domain"/>
    <property type="match status" value="2"/>
</dbReference>
<dbReference type="Gene3D" id="3.90.550.10">
    <property type="entry name" value="Spore Coat Polysaccharide Biosynthesis Protein SpsA, Chain A"/>
    <property type="match status" value="1"/>
</dbReference>
<gene>
    <name evidence="5" type="ORF">SO694_00164040</name>
</gene>
<dbReference type="InterPro" id="IPR029044">
    <property type="entry name" value="Nucleotide-diphossugar_trans"/>
</dbReference>
<evidence type="ECO:0000256" key="2">
    <source>
        <dbReference type="SAM" id="Phobius"/>
    </source>
</evidence>
<dbReference type="SUPFAM" id="SSF53448">
    <property type="entry name" value="Nucleotide-diphospho-sugar transferases"/>
    <property type="match status" value="1"/>
</dbReference>
<proteinExistence type="predicted"/>
<dbReference type="PANTHER" id="PTHR10900">
    <property type="entry name" value="PERIOSTIN-RELATED"/>
    <property type="match status" value="1"/>
</dbReference>
<feature type="signal peptide" evidence="3">
    <location>
        <begin position="1"/>
        <end position="16"/>
    </location>
</feature>
<feature type="transmembrane region" description="Helical" evidence="2">
    <location>
        <begin position="1475"/>
        <end position="1494"/>
    </location>
</feature>
<dbReference type="SMART" id="SM00554">
    <property type="entry name" value="FAS1"/>
    <property type="match status" value="2"/>
</dbReference>
<dbReference type="InterPro" id="IPR000782">
    <property type="entry name" value="FAS1_domain"/>
</dbReference>
<keyword evidence="2" id="KW-1133">Transmembrane helix</keyword>
<feature type="compositionally biased region" description="Low complexity" evidence="1">
    <location>
        <begin position="376"/>
        <end position="390"/>
    </location>
</feature>
<dbReference type="SUPFAM" id="SSF82153">
    <property type="entry name" value="FAS1 domain"/>
    <property type="match status" value="2"/>
</dbReference>
<keyword evidence="6" id="KW-1185">Reference proteome</keyword>
<sequence length="1709" mass="186366">MRAFVAAAVLAAAATAETIVEVVASDPELSTLYEAIQAANLTETLEGDGPFTVFAPTNDAFDGVDLEAYLAAATGPDELRRLLLFHVVSGEERYEASFIETSTTLETAMGQDIRVNLNPIRLNPTAVDCSKSTECGDLVTRDVAADNGVIHKIDNVVFPDPLPTPSPTAAPTLQTVMELLRGDSDFSTLVAAIEAADLIGERGPGSTRFSFDEDGPYTLFAPTNDAFGDVDVAYYLEAEHQDELVRLLEYHVIAAEVRSGDLSEGQEAENLDGYDLVVSLDPVRIAGAINSADVTAADILAINGVVHAVDAVLIPEPYPTAAPTAEPTTAKPTAKPTDTPTPAPSHPPSMSPPPSASKHPTTSQAPTYGPTRSDEPTYSPTSLPTSKPSTELVDHVNDTFTILELAGNTDDEILRLGLLLNARERLLNESASHRVADDLDVLIPTVERWADPTAFWAEGGERYSTNAVSGAAGFLSGNDVDKVWPAAFAESIDFAMYPEMLPPHSPLYPIWCMYRARYLIWAGVELQWLEELYYAEARDLLKIAHRAFPKNNLVKMYLGKPTPWPDLHKEDGDAPNWANAQRAILEKINHVANWWVDERQMGDGAFGGGFGDDVALWRWWTPVFLGFEDARSRGAWRKLAKGAFEDNPNMAGAPYPTTGDDVGEASALTADTLVPLLLLEAAEPFNVDDPECADSVSFHERNRPSRDCGFVGENLDRCENSKNDDGQIARDACYVTCDSCPYYQSAWVNRTVWLLNHTRDHWIGENDLGDRHFMGTHISAVDGSWGLSDDLANHSEYACGTPQHGAVLAPAALLWQWFSEAGGHSPEAFVSGGGGTSKKYHHVRKVVLAVLGPWLRAWAARAMAEGGGCKPAAAVPAAVSWPSGDVGGFPTNATGWTTPGCDWYCVNVSNAETGCSFEMCDAPPSTKHMYPHRQDDTATLFKWLVLAYHYAGAAGDDRVAFLEPLFANAQLYRTFLAFEEDDDLPDEPDAGTPLDVGRRARGPLEAAVAVHAMLLGERGRLDEFQADDLREFVTGYADYVLFGEGSTGEADDDARHRDLPLEHLERLHRALSYNEAAYTSEVQYTDAAWSLAANYLDHFGHADNATAPDKAAVDLLYSMVTGDVSDGRVAPLPAVRWKTHPEHLAALVLRHNATFLSAQLYHFGAEPRAMGAQFLRLLPGNYSCVLSFPKREKPHANHTHFNVTAFGEFLEVPGSGLAEFHLAPRELVLLTVKRATREPRGTRAPTGLPSATPVPSASPAPSAVDDVGSRTPKPSRQPTRAPAPEPTDAYAYGGVLSPITEAMYVACGALDAAPSDAEVYDIVVDALDANCGDCCRITDCGEICAGLSCAAYAPATCAAVKFEYGCECDGCKCSSSYGYGNYTNSTSSSGQDKRAKFQTSKPHISAVFHSFWLIFGRAIISWNGRRPTRRAKPDAVALTIFSLMGAFFIYCVHKRLKSQREEREYQKRKAAKKEMLAKQAGLGLVAAVTLFLLLCNFDADFLDGGASGMHAATADQMYEPTYPDDGAASFGVIYAANGPLWAFTATPYDKTLYLDADAFPCASFDWLRSELSPALERYDVMATHSSMRRGFARALHWLNAGVIAFNARRRPAKRIFAAWLRTYERQTVKVTDQRLFNEAVLASDARVMALPPEFNCKSNYKSVRYGWLKLASPLLYRRVRKDWACCQIESVGRCVVDHECKFPRHLADP</sequence>
<evidence type="ECO:0000313" key="5">
    <source>
        <dbReference type="EMBL" id="KAK7248632.1"/>
    </source>
</evidence>
<keyword evidence="3" id="KW-0732">Signal</keyword>
<feature type="chain" id="PRO_5047289843" description="FAS1 domain-containing protein" evidence="3">
    <location>
        <begin position="17"/>
        <end position="1709"/>
    </location>
</feature>
<dbReference type="EMBL" id="JBBJCI010000088">
    <property type="protein sequence ID" value="KAK7248632.1"/>
    <property type="molecule type" value="Genomic_DNA"/>
</dbReference>
<comment type="caution">
    <text evidence="5">The sequence shown here is derived from an EMBL/GenBank/DDBJ whole genome shotgun (WGS) entry which is preliminary data.</text>
</comment>
<reference evidence="5 6" key="1">
    <citation type="submission" date="2024-03" db="EMBL/GenBank/DDBJ databases">
        <title>Aureococcus anophagefferens CCMP1851 and Kratosvirus quantuckense: Draft genome of a second virus-susceptible host strain in the model system.</title>
        <authorList>
            <person name="Chase E."/>
            <person name="Truchon A.R."/>
            <person name="Schepens W."/>
            <person name="Wilhelm S.W."/>
        </authorList>
    </citation>
    <scope>NUCLEOTIDE SEQUENCE [LARGE SCALE GENOMIC DNA]</scope>
    <source>
        <strain evidence="5 6">CCMP1851</strain>
    </source>
</reference>
<feature type="domain" description="FAS1" evidence="4">
    <location>
        <begin position="173"/>
        <end position="313"/>
    </location>
</feature>
<keyword evidence="2" id="KW-0812">Transmembrane</keyword>
<feature type="domain" description="FAS1" evidence="4">
    <location>
        <begin position="16"/>
        <end position="157"/>
    </location>
</feature>
<dbReference type="InterPro" id="IPR036378">
    <property type="entry name" value="FAS1_dom_sf"/>
</dbReference>
<name>A0ABR1G6L9_AURAN</name>
<dbReference type="InterPro" id="IPR050904">
    <property type="entry name" value="Adhesion/Biosynth-related"/>
</dbReference>
<dbReference type="PROSITE" id="PS50213">
    <property type="entry name" value="FAS1"/>
    <property type="match status" value="2"/>
</dbReference>
<feature type="compositionally biased region" description="Low complexity" evidence="1">
    <location>
        <begin position="320"/>
        <end position="338"/>
    </location>
</feature>
<organism evidence="5 6">
    <name type="scientific">Aureococcus anophagefferens</name>
    <name type="common">Harmful bloom alga</name>
    <dbReference type="NCBI Taxonomy" id="44056"/>
    <lineage>
        <taxon>Eukaryota</taxon>
        <taxon>Sar</taxon>
        <taxon>Stramenopiles</taxon>
        <taxon>Ochrophyta</taxon>
        <taxon>Pelagophyceae</taxon>
        <taxon>Pelagomonadales</taxon>
        <taxon>Pelagomonadaceae</taxon>
        <taxon>Aureococcus</taxon>
    </lineage>
</organism>
<protein>
    <recommendedName>
        <fullName evidence="4">FAS1 domain-containing protein</fullName>
    </recommendedName>
</protein>
<evidence type="ECO:0000313" key="6">
    <source>
        <dbReference type="Proteomes" id="UP001363151"/>
    </source>
</evidence>
<dbReference type="PANTHER" id="PTHR10900:SF77">
    <property type="entry name" value="FI19380P1"/>
    <property type="match status" value="1"/>
</dbReference>
<accession>A0ABR1G6L9</accession>
<evidence type="ECO:0000256" key="3">
    <source>
        <dbReference type="SAM" id="SignalP"/>
    </source>
</evidence>
<dbReference type="Proteomes" id="UP001363151">
    <property type="component" value="Unassembled WGS sequence"/>
</dbReference>
<keyword evidence="2" id="KW-0472">Membrane</keyword>
<feature type="transmembrane region" description="Helical" evidence="2">
    <location>
        <begin position="1435"/>
        <end position="1454"/>
    </location>
</feature>
<feature type="region of interest" description="Disordered" evidence="1">
    <location>
        <begin position="1238"/>
        <end position="1287"/>
    </location>
</feature>